<feature type="transmembrane region" description="Helical" evidence="7">
    <location>
        <begin position="55"/>
        <end position="72"/>
    </location>
</feature>
<evidence type="ECO:0000313" key="13">
    <source>
        <dbReference type="RefSeq" id="XP_022091555.1"/>
    </source>
</evidence>
<evidence type="ECO:0000256" key="2">
    <source>
        <dbReference type="ARBA" id="ARBA00007018"/>
    </source>
</evidence>
<feature type="transmembrane region" description="Helical" evidence="7">
    <location>
        <begin position="298"/>
        <end position="317"/>
    </location>
</feature>
<proteinExistence type="inferred from homology"/>
<feature type="transmembrane region" description="Helical" evidence="7">
    <location>
        <begin position="130"/>
        <end position="149"/>
    </location>
</feature>
<dbReference type="GO" id="GO:0003707">
    <property type="term" value="F:nuclear steroid receptor activity"/>
    <property type="evidence" value="ECO:0007669"/>
    <property type="project" value="TreeGrafter"/>
</dbReference>
<protein>
    <submittedName>
        <fullName evidence="9 10">Membrane progestin receptor beta-like</fullName>
    </submittedName>
</protein>
<keyword evidence="3 7" id="KW-0812">Transmembrane</keyword>
<dbReference type="GO" id="GO:0005886">
    <property type="term" value="C:plasma membrane"/>
    <property type="evidence" value="ECO:0007669"/>
    <property type="project" value="TreeGrafter"/>
</dbReference>
<dbReference type="GO" id="GO:0046872">
    <property type="term" value="F:metal ion binding"/>
    <property type="evidence" value="ECO:0007669"/>
    <property type="project" value="UniProtKB-KW"/>
</dbReference>
<dbReference type="RefSeq" id="XP_022091522.1">
    <property type="nucleotide sequence ID" value="XM_022235830.1"/>
</dbReference>
<feature type="transmembrane region" description="Helical" evidence="7">
    <location>
        <begin position="155"/>
        <end position="176"/>
    </location>
</feature>
<feature type="binding site" evidence="6">
    <location>
        <position position="107"/>
    </location>
    <ligand>
        <name>Zn(2+)</name>
        <dbReference type="ChEBI" id="CHEBI:29105"/>
    </ligand>
</feature>
<sequence>MKISIGYENNQPPGLRAEEVPLQFREPYVEIGYRKPYQPFSFYLKSFFQIHNESLNVWTHAIACVAIMFQGIRLCATLDMEHDPYAPMFKMLIFSCMTYLFLSTCAHLFQSINEVAHHTCFFIDYMGVSLYAFSAGMAHIHFCALPWVYDVTESFYLPLHWFLSFLVCFCCSYSKYRYKRPYPFARKVWQMSSVAAGYIITMFPVVMRLLFQGLSIFHDLALFYQVLSVASFLAGSFFFAAPFPQKFSPGNFDIVGHGHQLFHIFMALTSYMEVEAVYRDYVDRRSIYSNLFTPTPMIVYGYFVLLMIANMTVVFVFREKIKARIEREKEE</sequence>
<evidence type="ECO:0000256" key="1">
    <source>
        <dbReference type="ARBA" id="ARBA00004141"/>
    </source>
</evidence>
<feature type="transmembrane region" description="Helical" evidence="7">
    <location>
        <begin position="188"/>
        <end position="210"/>
    </location>
</feature>
<keyword evidence="8" id="KW-1185">Reference proteome</keyword>
<evidence type="ECO:0000313" key="8">
    <source>
        <dbReference type="Proteomes" id="UP000694845"/>
    </source>
</evidence>
<dbReference type="InterPro" id="IPR004254">
    <property type="entry name" value="AdipoR/HlyIII-related"/>
</dbReference>
<keyword evidence="6" id="KW-0862">Zinc</keyword>
<evidence type="ECO:0000313" key="9">
    <source>
        <dbReference type="RefSeq" id="XP_022091522.1"/>
    </source>
</evidence>
<dbReference type="RefSeq" id="XP_022091529.1">
    <property type="nucleotide sequence ID" value="XM_022235837.1"/>
</dbReference>
<dbReference type="RefSeq" id="XP_022091537.1">
    <property type="nucleotide sequence ID" value="XM_022235845.1"/>
</dbReference>
<dbReference type="OrthoDB" id="535992at2759"/>
<dbReference type="GeneID" id="110979773"/>
<name>A0A8B7YE47_ACAPL</name>
<reference evidence="9 10" key="1">
    <citation type="submission" date="2025-04" db="UniProtKB">
        <authorList>
            <consortium name="RefSeq"/>
        </authorList>
    </citation>
    <scope>IDENTIFICATION</scope>
</reference>
<dbReference type="GO" id="GO:0005496">
    <property type="term" value="F:steroid binding"/>
    <property type="evidence" value="ECO:0007669"/>
    <property type="project" value="TreeGrafter"/>
</dbReference>
<feature type="transmembrane region" description="Helical" evidence="7">
    <location>
        <begin position="222"/>
        <end position="241"/>
    </location>
</feature>
<dbReference type="Pfam" id="PF03006">
    <property type="entry name" value="HlyIII"/>
    <property type="match status" value="1"/>
</dbReference>
<evidence type="ECO:0000313" key="11">
    <source>
        <dbReference type="RefSeq" id="XP_022091537.1"/>
    </source>
</evidence>
<evidence type="ECO:0000256" key="7">
    <source>
        <dbReference type="SAM" id="Phobius"/>
    </source>
</evidence>
<dbReference type="Proteomes" id="UP000694845">
    <property type="component" value="Unplaced"/>
</dbReference>
<keyword evidence="5 7" id="KW-0472">Membrane</keyword>
<dbReference type="KEGG" id="aplc:110979773"/>
<feature type="binding site" evidence="6">
    <location>
        <position position="259"/>
    </location>
    <ligand>
        <name>Zn(2+)</name>
        <dbReference type="ChEBI" id="CHEBI:29105"/>
    </ligand>
</feature>
<dbReference type="RefSeq" id="XP_022091555.1">
    <property type="nucleotide sequence ID" value="XM_022235863.1"/>
</dbReference>
<feature type="binding site" evidence="6">
    <location>
        <position position="263"/>
    </location>
    <ligand>
        <name>Zn(2+)</name>
        <dbReference type="ChEBI" id="CHEBI:29105"/>
    </ligand>
</feature>
<dbReference type="RefSeq" id="XP_022091546.1">
    <property type="nucleotide sequence ID" value="XM_022235854.1"/>
</dbReference>
<dbReference type="PANTHER" id="PTHR20855:SF92">
    <property type="entry name" value="PROGESTIN AND ADIPOQ RECEPTOR FAMILY MEMBER 3-LIKE"/>
    <property type="match status" value="1"/>
</dbReference>
<accession>A0A8B7YE47</accession>
<evidence type="ECO:0000256" key="4">
    <source>
        <dbReference type="ARBA" id="ARBA00022989"/>
    </source>
</evidence>
<keyword evidence="4 7" id="KW-1133">Transmembrane helix</keyword>
<evidence type="ECO:0000256" key="6">
    <source>
        <dbReference type="PIRSR" id="PIRSR604254-1"/>
    </source>
</evidence>
<dbReference type="OMA" id="QYGCSLG"/>
<evidence type="ECO:0000313" key="10">
    <source>
        <dbReference type="RefSeq" id="XP_022091529.1"/>
    </source>
</evidence>
<feature type="transmembrane region" description="Helical" evidence="7">
    <location>
        <begin position="92"/>
        <end position="109"/>
    </location>
</feature>
<keyword evidence="6" id="KW-0479">Metal-binding</keyword>
<evidence type="ECO:0000256" key="3">
    <source>
        <dbReference type="ARBA" id="ARBA00022692"/>
    </source>
</evidence>
<dbReference type="PANTHER" id="PTHR20855">
    <property type="entry name" value="ADIPOR/PROGESTIN RECEPTOR-RELATED"/>
    <property type="match status" value="1"/>
</dbReference>
<feature type="transmembrane region" description="Helical" evidence="7">
    <location>
        <begin position="261"/>
        <end position="278"/>
    </location>
</feature>
<dbReference type="AlphaFoldDB" id="A0A8B7YE47"/>
<evidence type="ECO:0000256" key="5">
    <source>
        <dbReference type="ARBA" id="ARBA00023136"/>
    </source>
</evidence>
<comment type="subcellular location">
    <subcellularLocation>
        <location evidence="1">Membrane</location>
        <topology evidence="1">Multi-pass membrane protein</topology>
    </subcellularLocation>
</comment>
<organism evidence="8 10">
    <name type="scientific">Acanthaster planci</name>
    <name type="common">Crown-of-thorns starfish</name>
    <dbReference type="NCBI Taxonomy" id="133434"/>
    <lineage>
        <taxon>Eukaryota</taxon>
        <taxon>Metazoa</taxon>
        <taxon>Echinodermata</taxon>
        <taxon>Eleutherozoa</taxon>
        <taxon>Asterozoa</taxon>
        <taxon>Asteroidea</taxon>
        <taxon>Valvatacea</taxon>
        <taxon>Valvatida</taxon>
        <taxon>Acanthasteridae</taxon>
        <taxon>Acanthaster</taxon>
    </lineage>
</organism>
<gene>
    <name evidence="9 10 11 12 13" type="primary">LOC110979773</name>
</gene>
<evidence type="ECO:0000313" key="12">
    <source>
        <dbReference type="RefSeq" id="XP_022091546.1"/>
    </source>
</evidence>
<comment type="similarity">
    <text evidence="2">Belongs to the ADIPOR family.</text>
</comment>